<dbReference type="Proteomes" id="UP001178507">
    <property type="component" value="Unassembled WGS sequence"/>
</dbReference>
<dbReference type="EMBL" id="CAUJNA010000047">
    <property type="protein sequence ID" value="CAJ1370978.1"/>
    <property type="molecule type" value="Genomic_DNA"/>
</dbReference>
<keyword evidence="2" id="KW-1185">Reference proteome</keyword>
<reference evidence="1" key="1">
    <citation type="submission" date="2023-08" db="EMBL/GenBank/DDBJ databases">
        <authorList>
            <person name="Chen Y."/>
            <person name="Shah S."/>
            <person name="Dougan E. K."/>
            <person name="Thang M."/>
            <person name="Chan C."/>
        </authorList>
    </citation>
    <scope>NUCLEOTIDE SEQUENCE</scope>
</reference>
<sequence length="176" mass="19581">MAEKGMEKEAEKAAKVGKEVKPGKKVPKWLTELDDLGLVVPGTYRDFIDIALEKGALDEARTWAEKAREEGNPLTPEDLQSLINKALTKTNAEAAKLWLEEALKMEELSTQDKMKTTFLAVFLVARKLGFGVLRDLLEEGGEEPSRWLRNKARLRVFAARNFAARGKRKGTSGAVP</sequence>
<name>A0AA36MKH9_9DINO</name>
<comment type="caution">
    <text evidence="1">The sequence shown here is derived from an EMBL/GenBank/DDBJ whole genome shotgun (WGS) entry which is preliminary data.</text>
</comment>
<evidence type="ECO:0000313" key="2">
    <source>
        <dbReference type="Proteomes" id="UP001178507"/>
    </source>
</evidence>
<evidence type="ECO:0000313" key="1">
    <source>
        <dbReference type="EMBL" id="CAJ1370978.1"/>
    </source>
</evidence>
<dbReference type="AlphaFoldDB" id="A0AA36MKH9"/>
<proteinExistence type="predicted"/>
<protein>
    <submittedName>
        <fullName evidence="1">Uncharacterized protein</fullName>
    </submittedName>
</protein>
<accession>A0AA36MKH9</accession>
<gene>
    <name evidence="1" type="ORF">EVOR1521_LOCUS1417</name>
</gene>
<organism evidence="1 2">
    <name type="scientific">Effrenium voratum</name>
    <dbReference type="NCBI Taxonomy" id="2562239"/>
    <lineage>
        <taxon>Eukaryota</taxon>
        <taxon>Sar</taxon>
        <taxon>Alveolata</taxon>
        <taxon>Dinophyceae</taxon>
        <taxon>Suessiales</taxon>
        <taxon>Symbiodiniaceae</taxon>
        <taxon>Effrenium</taxon>
    </lineage>
</organism>